<dbReference type="Gene3D" id="1.20.1250.20">
    <property type="entry name" value="MFS general substrate transporter like domains"/>
    <property type="match status" value="1"/>
</dbReference>
<evidence type="ECO:0000256" key="3">
    <source>
        <dbReference type="ARBA" id="ARBA00022989"/>
    </source>
</evidence>
<dbReference type="Proteomes" id="UP001152795">
    <property type="component" value="Unassembled WGS sequence"/>
</dbReference>
<dbReference type="GO" id="GO:0022857">
    <property type="term" value="F:transmembrane transporter activity"/>
    <property type="evidence" value="ECO:0007669"/>
    <property type="project" value="InterPro"/>
</dbReference>
<comment type="subcellular location">
    <subcellularLocation>
        <location evidence="1">Membrane</location>
        <topology evidence="1">Multi-pass membrane protein</topology>
    </subcellularLocation>
</comment>
<dbReference type="SUPFAM" id="SSF103473">
    <property type="entry name" value="MFS general substrate transporter"/>
    <property type="match status" value="1"/>
</dbReference>
<dbReference type="InterPro" id="IPR005828">
    <property type="entry name" value="MFS_sugar_transport-like"/>
</dbReference>
<keyword evidence="3" id="KW-1133">Transmembrane helix</keyword>
<keyword evidence="6" id="KW-1185">Reference proteome</keyword>
<organism evidence="5 6">
    <name type="scientific">Paramuricea clavata</name>
    <name type="common">Red gorgonian</name>
    <name type="synonym">Violescent sea-whip</name>
    <dbReference type="NCBI Taxonomy" id="317549"/>
    <lineage>
        <taxon>Eukaryota</taxon>
        <taxon>Metazoa</taxon>
        <taxon>Cnidaria</taxon>
        <taxon>Anthozoa</taxon>
        <taxon>Octocorallia</taxon>
        <taxon>Malacalcyonacea</taxon>
        <taxon>Plexauridae</taxon>
        <taxon>Paramuricea</taxon>
    </lineage>
</organism>
<dbReference type="PANTHER" id="PTHR24064">
    <property type="entry name" value="SOLUTE CARRIER FAMILY 22 MEMBER"/>
    <property type="match status" value="1"/>
</dbReference>
<evidence type="ECO:0000256" key="4">
    <source>
        <dbReference type="ARBA" id="ARBA00023136"/>
    </source>
</evidence>
<name>A0A6S7LQG0_PARCT</name>
<dbReference type="PROSITE" id="PS50850">
    <property type="entry name" value="MFS"/>
    <property type="match status" value="1"/>
</dbReference>
<dbReference type="EMBL" id="CACRXK020027272">
    <property type="protein sequence ID" value="CAB4040802.1"/>
    <property type="molecule type" value="Genomic_DNA"/>
</dbReference>
<reference evidence="5" key="1">
    <citation type="submission" date="2020-04" db="EMBL/GenBank/DDBJ databases">
        <authorList>
            <person name="Alioto T."/>
            <person name="Alioto T."/>
            <person name="Gomez Garrido J."/>
        </authorList>
    </citation>
    <scope>NUCLEOTIDE SEQUENCE</scope>
    <source>
        <strain evidence="5">A484AB</strain>
    </source>
</reference>
<accession>A0A6S7LQG0</accession>
<dbReference type="InterPro" id="IPR020846">
    <property type="entry name" value="MFS_dom"/>
</dbReference>
<dbReference type="Pfam" id="PF00083">
    <property type="entry name" value="Sugar_tr"/>
    <property type="match status" value="1"/>
</dbReference>
<evidence type="ECO:0000256" key="2">
    <source>
        <dbReference type="ARBA" id="ARBA00022692"/>
    </source>
</evidence>
<evidence type="ECO:0000256" key="1">
    <source>
        <dbReference type="ARBA" id="ARBA00004141"/>
    </source>
</evidence>
<dbReference type="InterPro" id="IPR036259">
    <property type="entry name" value="MFS_trans_sf"/>
</dbReference>
<proteinExistence type="predicted"/>
<dbReference type="AlphaFoldDB" id="A0A6S7LQG0"/>
<protein>
    <submittedName>
        <fullName evidence="5">Organic cation transporter -like</fullName>
    </submittedName>
</protein>
<keyword evidence="2" id="KW-0812">Transmembrane</keyword>
<dbReference type="GO" id="GO:0016020">
    <property type="term" value="C:membrane"/>
    <property type="evidence" value="ECO:0007669"/>
    <property type="project" value="UniProtKB-SubCell"/>
</dbReference>
<sequence length="328" mass="37524">MTTEDLAKALGRPGKYQLLLTVLLCLNYVYVGWNHLGMAFLAAKTKHHCTVKNSSDIDHLVPLEKKNGKEQWKGCKLYSDYNKTEQVSCSNGWTYYHSDRERTIVSEWDLVCSDAYKTSLAITIYFVGVMLGGLVFGTLSDKFGRRPILLFTMFAPSLIGIIVFFIKNYIAFVILRFVLGFLLQGLQMTSFLLFMEVLAVQYRTAAGVTASIFWSFGVMSLALISYLIQDWRYIQLFTTVTGLLQIGLICILPESFRWLLTKNRLDAAEGVIERISNFNDLPFPREEFNKVVDNSNKQEANVKKNYSIIDIFRSSVLRKRSIILAFVW</sequence>
<dbReference type="OrthoDB" id="5296287at2759"/>
<comment type="caution">
    <text evidence="5">The sequence shown here is derived from an EMBL/GenBank/DDBJ whole genome shotgun (WGS) entry which is preliminary data.</text>
</comment>
<evidence type="ECO:0000313" key="5">
    <source>
        <dbReference type="EMBL" id="CAB4040802.1"/>
    </source>
</evidence>
<gene>
    <name evidence="5" type="ORF">PACLA_8A073850</name>
</gene>
<evidence type="ECO:0000313" key="6">
    <source>
        <dbReference type="Proteomes" id="UP001152795"/>
    </source>
</evidence>
<keyword evidence="4" id="KW-0472">Membrane</keyword>